<sequence length="293" mass="29571">MASVGQWVAGARPRTLPTAISPVLVGTGAAVGGGAVQPGRALLALVVAVALVIGVNYANDYSDGIRGTDDDRVGPVRLVGSRLAVPAAVWNAAFLCFSIAALAGLTLVSLTRQWWLVAVGAVCIAGAWFYTGGRRPYGYAGLGEVAVFVFFGPVAVLGTALTQSGTVSPLAIVGAAGVGLLACAVLVVNNLRDIDGDTAAGKRTLAVALGDTDTRRLYVACVLLPLGLSALAGIRSWPMLLGLLALPLAAAVTRRVLGGADGRRLVRVLGDTGLLLLAWSVTTGVGLALGPIA</sequence>
<dbReference type="Pfam" id="PF01040">
    <property type="entry name" value="UbiA"/>
    <property type="match status" value="1"/>
</dbReference>
<proteinExistence type="inferred from homology"/>
<keyword evidence="2 8" id="KW-0474">Menaquinone biosynthesis</keyword>
<comment type="caution">
    <text evidence="10">The sequence shown here is derived from an EMBL/GenBank/DDBJ whole genome shotgun (WGS) entry which is preliminary data.</text>
</comment>
<evidence type="ECO:0000313" key="11">
    <source>
        <dbReference type="Proteomes" id="UP001183202"/>
    </source>
</evidence>
<dbReference type="CDD" id="cd13962">
    <property type="entry name" value="PT_UbiA_UBIAD1"/>
    <property type="match status" value="1"/>
</dbReference>
<keyword evidence="3 8" id="KW-1003">Cell membrane</keyword>
<feature type="transmembrane region" description="Helical" evidence="8">
    <location>
        <begin position="137"/>
        <end position="161"/>
    </location>
</feature>
<feature type="transmembrane region" description="Helical" evidence="8">
    <location>
        <begin position="114"/>
        <end position="130"/>
    </location>
</feature>
<dbReference type="InterPro" id="IPR044878">
    <property type="entry name" value="UbiA_sf"/>
</dbReference>
<dbReference type="Gene3D" id="1.10.357.140">
    <property type="entry name" value="UbiA prenyltransferase"/>
    <property type="match status" value="1"/>
</dbReference>
<protein>
    <recommendedName>
        <fullName evidence="8 9">1,4-dihydroxy-2-naphthoate octaprenyltransferase</fullName>
        <shortName evidence="8">DHNA-octaprenyltransferase</shortName>
        <ecNumber evidence="8 9">2.5.1.74</ecNumber>
    </recommendedName>
</protein>
<dbReference type="InterPro" id="IPR000537">
    <property type="entry name" value="UbiA_prenyltransferase"/>
</dbReference>
<dbReference type="PANTHER" id="PTHR13929:SF0">
    <property type="entry name" value="UBIA PRENYLTRANSFERASE DOMAIN-CONTAINING PROTEIN 1"/>
    <property type="match status" value="1"/>
</dbReference>
<gene>
    <name evidence="8" type="primary">menA</name>
    <name evidence="10" type="ORF">RM445_03155</name>
</gene>
<dbReference type="EMBL" id="JAVREJ010000002">
    <property type="protein sequence ID" value="MDT0348518.1"/>
    <property type="molecule type" value="Genomic_DNA"/>
</dbReference>
<keyword evidence="6 8" id="KW-1133">Transmembrane helix</keyword>
<name>A0ABU2N628_9PSEU</name>
<dbReference type="PANTHER" id="PTHR13929">
    <property type="entry name" value="1,4-DIHYDROXY-2-NAPHTHOATE OCTAPRENYLTRANSFERASE"/>
    <property type="match status" value="1"/>
</dbReference>
<evidence type="ECO:0000256" key="1">
    <source>
        <dbReference type="ARBA" id="ARBA00004141"/>
    </source>
</evidence>
<evidence type="ECO:0000256" key="5">
    <source>
        <dbReference type="ARBA" id="ARBA00022692"/>
    </source>
</evidence>
<comment type="subcellular location">
    <subcellularLocation>
        <location evidence="8">Cell membrane</location>
        <topology evidence="8">Multi-pass membrane protein</topology>
    </subcellularLocation>
    <subcellularLocation>
        <location evidence="1">Membrane</location>
        <topology evidence="1">Multi-pass membrane protein</topology>
    </subcellularLocation>
</comment>
<dbReference type="EC" id="2.5.1.74" evidence="8 9"/>
<feature type="transmembrane region" description="Helical" evidence="8">
    <location>
        <begin position="240"/>
        <end position="257"/>
    </location>
</feature>
<feature type="transmembrane region" description="Helical" evidence="8">
    <location>
        <begin position="269"/>
        <end position="292"/>
    </location>
</feature>
<evidence type="ECO:0000256" key="8">
    <source>
        <dbReference type="HAMAP-Rule" id="MF_01937"/>
    </source>
</evidence>
<dbReference type="HAMAP" id="MF_01937">
    <property type="entry name" value="MenA_1"/>
    <property type="match status" value="1"/>
</dbReference>
<comment type="similarity">
    <text evidence="8">Belongs to the MenA family. Type 1 subfamily.</text>
</comment>
<evidence type="ECO:0000256" key="4">
    <source>
        <dbReference type="ARBA" id="ARBA00022679"/>
    </source>
</evidence>
<dbReference type="NCBIfam" id="TIGR00751">
    <property type="entry name" value="menA"/>
    <property type="match status" value="1"/>
</dbReference>
<comment type="function">
    <text evidence="8">Conversion of 1,4-dihydroxy-2-naphthoate (DHNA) to demethylmenaquinone (DMK).</text>
</comment>
<dbReference type="InterPro" id="IPR026046">
    <property type="entry name" value="UBIAD1"/>
</dbReference>
<dbReference type="Proteomes" id="UP001183202">
    <property type="component" value="Unassembled WGS sequence"/>
</dbReference>
<dbReference type="PIRSF" id="PIRSF005355">
    <property type="entry name" value="UBIAD1"/>
    <property type="match status" value="1"/>
</dbReference>
<keyword evidence="4 8" id="KW-0808">Transferase</keyword>
<dbReference type="RefSeq" id="WP_311554446.1">
    <property type="nucleotide sequence ID" value="NZ_JAVREJ010000002.1"/>
</dbReference>
<dbReference type="NCBIfam" id="NF004751">
    <property type="entry name" value="PRK06080.1-3"/>
    <property type="match status" value="1"/>
</dbReference>
<evidence type="ECO:0000313" key="10">
    <source>
        <dbReference type="EMBL" id="MDT0348518.1"/>
    </source>
</evidence>
<dbReference type="GO" id="GO:0046428">
    <property type="term" value="F:1,4-dihydroxy-2-naphthoate polyprenyltransferase activity"/>
    <property type="evidence" value="ECO:0007669"/>
    <property type="project" value="UniProtKB-EC"/>
</dbReference>
<evidence type="ECO:0000256" key="2">
    <source>
        <dbReference type="ARBA" id="ARBA00022428"/>
    </source>
</evidence>
<keyword evidence="5 8" id="KW-0812">Transmembrane</keyword>
<feature type="transmembrane region" description="Helical" evidence="8">
    <location>
        <begin position="217"/>
        <end position="234"/>
    </location>
</feature>
<organism evidence="10 11">
    <name type="scientific">Pseudonocardia charpentierae</name>
    <dbReference type="NCBI Taxonomy" id="3075545"/>
    <lineage>
        <taxon>Bacteria</taxon>
        <taxon>Bacillati</taxon>
        <taxon>Actinomycetota</taxon>
        <taxon>Actinomycetes</taxon>
        <taxon>Pseudonocardiales</taxon>
        <taxon>Pseudonocardiaceae</taxon>
        <taxon>Pseudonocardia</taxon>
    </lineage>
</organism>
<feature type="transmembrane region" description="Helical" evidence="8">
    <location>
        <begin position="41"/>
        <end position="58"/>
    </location>
</feature>
<evidence type="ECO:0000256" key="7">
    <source>
        <dbReference type="ARBA" id="ARBA00023136"/>
    </source>
</evidence>
<dbReference type="InterPro" id="IPR004657">
    <property type="entry name" value="MenA"/>
</dbReference>
<keyword evidence="11" id="KW-1185">Reference proteome</keyword>
<evidence type="ECO:0000256" key="9">
    <source>
        <dbReference type="NCBIfam" id="TIGR00751"/>
    </source>
</evidence>
<feature type="transmembrane region" description="Helical" evidence="8">
    <location>
        <begin position="167"/>
        <end position="188"/>
    </location>
</feature>
<comment type="catalytic activity">
    <reaction evidence="8">
        <text>an all-trans-polyprenyl diphosphate + 1,4-dihydroxy-2-naphthoate + H(+) = a 2-demethylmenaquinol + CO2 + diphosphate</text>
        <dbReference type="Rhea" id="RHEA:26478"/>
        <dbReference type="Rhea" id="RHEA-COMP:9563"/>
        <dbReference type="Rhea" id="RHEA-COMP:9564"/>
        <dbReference type="ChEBI" id="CHEBI:11173"/>
        <dbReference type="ChEBI" id="CHEBI:15378"/>
        <dbReference type="ChEBI" id="CHEBI:16526"/>
        <dbReference type="ChEBI" id="CHEBI:33019"/>
        <dbReference type="ChEBI" id="CHEBI:55437"/>
        <dbReference type="ChEBI" id="CHEBI:58914"/>
        <dbReference type="EC" id="2.5.1.74"/>
    </reaction>
</comment>
<keyword evidence="7 8" id="KW-0472">Membrane</keyword>
<evidence type="ECO:0000256" key="3">
    <source>
        <dbReference type="ARBA" id="ARBA00022475"/>
    </source>
</evidence>
<accession>A0ABU2N628</accession>
<comment type="pathway">
    <text evidence="8">Quinol/quinone metabolism; menaquinone biosynthesis; menaquinol from 1,4-dihydroxy-2-naphthoate: step 1/2.</text>
</comment>
<reference evidence="11" key="1">
    <citation type="submission" date="2023-07" db="EMBL/GenBank/DDBJ databases">
        <title>30 novel species of actinomycetes from the DSMZ collection.</title>
        <authorList>
            <person name="Nouioui I."/>
        </authorList>
    </citation>
    <scope>NUCLEOTIDE SEQUENCE [LARGE SCALE GENOMIC DNA]</scope>
    <source>
        <strain evidence="11">DSM 45834</strain>
    </source>
</reference>
<evidence type="ECO:0000256" key="6">
    <source>
        <dbReference type="ARBA" id="ARBA00022989"/>
    </source>
</evidence>
<feature type="transmembrane region" description="Helical" evidence="8">
    <location>
        <begin position="87"/>
        <end position="108"/>
    </location>
</feature>